<accession>A0ABR0BDR4</accession>
<gene>
    <name evidence="1" type="ORF">Purlil1_13538</name>
</gene>
<organism evidence="1 2">
    <name type="scientific">Purpureocillium lilacinum</name>
    <name type="common">Paecilomyces lilacinus</name>
    <dbReference type="NCBI Taxonomy" id="33203"/>
    <lineage>
        <taxon>Eukaryota</taxon>
        <taxon>Fungi</taxon>
        <taxon>Dikarya</taxon>
        <taxon>Ascomycota</taxon>
        <taxon>Pezizomycotina</taxon>
        <taxon>Sordariomycetes</taxon>
        <taxon>Hypocreomycetidae</taxon>
        <taxon>Hypocreales</taxon>
        <taxon>Ophiocordycipitaceae</taxon>
        <taxon>Purpureocillium</taxon>
    </lineage>
</organism>
<sequence length="192" mass="22515">MDLDPLRLPFPDEVAFREAFGDEAWNEFVGRTINTQAFFQLRQGRLDIRRTAFYDEVGEDNGWIMLMAKYLDEIQLIKTGKLHESRAPGTEEAAKEYVWHCTRRITEIQGLDVVNRLFMQAHEIELLNRLCQAHTANLMAVENLQHFMDEAVTFMRKKDIAQFITFHQRSHWDAIHHSLMRLEGQVRNGPLS</sequence>
<evidence type="ECO:0000313" key="2">
    <source>
        <dbReference type="Proteomes" id="UP001287286"/>
    </source>
</evidence>
<protein>
    <submittedName>
        <fullName evidence="1">Uncharacterized protein</fullName>
    </submittedName>
</protein>
<proteinExistence type="predicted"/>
<dbReference type="Proteomes" id="UP001287286">
    <property type="component" value="Unassembled WGS sequence"/>
</dbReference>
<comment type="caution">
    <text evidence="1">The sequence shown here is derived from an EMBL/GenBank/DDBJ whole genome shotgun (WGS) entry which is preliminary data.</text>
</comment>
<dbReference type="EMBL" id="JAWRVI010000241">
    <property type="protein sequence ID" value="KAK4070228.1"/>
    <property type="molecule type" value="Genomic_DNA"/>
</dbReference>
<keyword evidence="2" id="KW-1185">Reference proteome</keyword>
<name>A0ABR0BDR4_PURLI</name>
<reference evidence="1 2" key="1">
    <citation type="journal article" date="2024" name="Microbiol. Resour. Announc.">
        <title>Genome annotations for the ascomycete fungi Trichoderma harzianum, Trichoderma aggressivum, and Purpureocillium lilacinum.</title>
        <authorList>
            <person name="Beijen E.P.W."/>
            <person name="Ohm R.A."/>
        </authorList>
    </citation>
    <scope>NUCLEOTIDE SEQUENCE [LARGE SCALE GENOMIC DNA]</scope>
    <source>
        <strain evidence="1 2">CBS 150709</strain>
    </source>
</reference>
<evidence type="ECO:0000313" key="1">
    <source>
        <dbReference type="EMBL" id="KAK4070228.1"/>
    </source>
</evidence>